<dbReference type="InterPro" id="IPR016003">
    <property type="entry name" value="PsbV_cyt_c550-like"/>
</dbReference>
<dbReference type="GO" id="GO:0009523">
    <property type="term" value="C:photosystem II"/>
    <property type="evidence" value="ECO:0007669"/>
    <property type="project" value="UniProtKB-KW"/>
</dbReference>
<gene>
    <name evidence="12 14" type="primary">psbV</name>
    <name evidence="14" type="ORF">RIF25_05820</name>
</gene>
<dbReference type="GO" id="GO:0022904">
    <property type="term" value="P:respiratory electron transport chain"/>
    <property type="evidence" value="ECO:0007669"/>
    <property type="project" value="InterPro"/>
</dbReference>
<dbReference type="PROSITE" id="PS51007">
    <property type="entry name" value="CYTC"/>
    <property type="match status" value="1"/>
</dbReference>
<reference evidence="15" key="1">
    <citation type="submission" date="2023-07" db="EMBL/GenBank/DDBJ databases">
        <authorList>
            <person name="Luz R."/>
            <person name="Cordeiro R."/>
            <person name="Fonseca A."/>
            <person name="Goncalves V."/>
        </authorList>
    </citation>
    <scope>NUCLEOTIDE SEQUENCE [LARGE SCALE GENOMIC DNA]</scope>
    <source>
        <strain evidence="15">BACA0444</strain>
    </source>
</reference>
<dbReference type="InterPro" id="IPR036909">
    <property type="entry name" value="Cyt_c-like_dom_sf"/>
</dbReference>
<evidence type="ECO:0000256" key="4">
    <source>
        <dbReference type="ARBA" id="ARBA00022531"/>
    </source>
</evidence>
<keyword evidence="12" id="KW-0732">Signal</keyword>
<comment type="function">
    <text evidence="12">One of the extrinsic, lumenal subunits of photosystem II (PSII). PSII is a light-driven water plastoquinone oxidoreductase, using light energy to abstract electrons from H(2)O, generating a proton gradient subsequently used for ATP formation. The extrinsic proteins stabilize the structure of photosystem II oxygen-evolving complex (OEC), the ion environment of oxygen evolution and protect the OEC against heat-induced inactivation. Low-potential cytochrome c that plays a role in the OEC of PSII.</text>
</comment>
<dbReference type="GO" id="GO:0020037">
    <property type="term" value="F:heme binding"/>
    <property type="evidence" value="ECO:0007669"/>
    <property type="project" value="InterPro"/>
</dbReference>
<dbReference type="EMBL" id="JAVMIP010000003">
    <property type="protein sequence ID" value="MDS3860321.1"/>
    <property type="molecule type" value="Genomic_DNA"/>
</dbReference>
<keyword evidence="15" id="KW-1185">Reference proteome</keyword>
<keyword evidence="4 12" id="KW-0602">Photosynthesis</keyword>
<keyword evidence="7 12" id="KW-0249">Electron transport</keyword>
<comment type="caution">
    <text evidence="14">The sequence shown here is derived from an EMBL/GenBank/DDBJ whole genome shotgun (WGS) entry which is preliminary data.</text>
</comment>
<dbReference type="InterPro" id="IPR029490">
    <property type="entry name" value="Cytochrom_C550"/>
</dbReference>
<evidence type="ECO:0000256" key="11">
    <source>
        <dbReference type="ARBA" id="ARBA00023276"/>
    </source>
</evidence>
<feature type="binding site" description="axial binding residue" evidence="12">
    <location>
        <position position="67"/>
    </location>
    <ligand>
        <name>heme c</name>
        <dbReference type="ChEBI" id="CHEBI:61717"/>
    </ligand>
    <ligandPart>
        <name>Fe</name>
        <dbReference type="ChEBI" id="CHEBI:18248"/>
    </ligandPart>
</feature>
<dbReference type="GO" id="GO:0005506">
    <property type="term" value="F:iron ion binding"/>
    <property type="evidence" value="ECO:0007669"/>
    <property type="project" value="InterPro"/>
</dbReference>
<dbReference type="Gene3D" id="1.10.760.10">
    <property type="entry name" value="Cytochrome c-like domain"/>
    <property type="match status" value="1"/>
</dbReference>
<feature type="binding site" description="axial binding residue" evidence="12">
    <location>
        <position position="118"/>
    </location>
    <ligand>
        <name>heme c</name>
        <dbReference type="ChEBI" id="CHEBI:61717"/>
    </ligand>
    <ligandPart>
        <name>Fe</name>
        <dbReference type="ChEBI" id="CHEBI:18248"/>
    </ligandPart>
</feature>
<dbReference type="InterPro" id="IPR017851">
    <property type="entry name" value="PsbV_cyt_c550"/>
</dbReference>
<evidence type="ECO:0000256" key="3">
    <source>
        <dbReference type="ARBA" id="ARBA00022448"/>
    </source>
</evidence>
<dbReference type="GO" id="GO:0019684">
    <property type="term" value="P:photosynthesis, light reaction"/>
    <property type="evidence" value="ECO:0007669"/>
    <property type="project" value="UniProtKB-UniRule"/>
</dbReference>
<evidence type="ECO:0000256" key="12">
    <source>
        <dbReference type="HAMAP-Rule" id="MF_01378"/>
    </source>
</evidence>
<evidence type="ECO:0000313" key="14">
    <source>
        <dbReference type="EMBL" id="MDS3860321.1"/>
    </source>
</evidence>
<organism evidence="14 15">
    <name type="scientific">Pseudocalidococcus azoricus BACA0444</name>
    <dbReference type="NCBI Taxonomy" id="2918990"/>
    <lineage>
        <taxon>Bacteria</taxon>
        <taxon>Bacillati</taxon>
        <taxon>Cyanobacteriota</taxon>
        <taxon>Cyanophyceae</taxon>
        <taxon>Acaryochloridales</taxon>
        <taxon>Thermosynechococcaceae</taxon>
        <taxon>Pseudocalidococcus</taxon>
        <taxon>Pseudocalidococcus azoricus</taxon>
    </lineage>
</organism>
<keyword evidence="11 12" id="KW-0604">Photosystem II</keyword>
<keyword evidence="9 12" id="KW-0793">Thylakoid</keyword>
<dbReference type="HAMAP" id="MF_01378">
    <property type="entry name" value="PSII_Cyt550"/>
    <property type="match status" value="1"/>
</dbReference>
<evidence type="ECO:0000256" key="2">
    <source>
        <dbReference type="ARBA" id="ARBA00010433"/>
    </source>
</evidence>
<evidence type="ECO:0000256" key="6">
    <source>
        <dbReference type="ARBA" id="ARBA00022723"/>
    </source>
</evidence>
<keyword evidence="5 12" id="KW-0349">Heme</keyword>
<comment type="subunit">
    <text evidence="12">PSII is composed of 1 copy each of membrane proteins PsbA, PsbB, PsbC, PsbD, PsbE, PsbF, PsbH, PsbI, PsbJ, PsbK, PsbL, PsbM, PsbT, PsbX, PsbY, PsbZ, Psb30/Ycf12, peripheral proteins PsbO, CyanoQ (PsbQ), PsbU, PsbV and a large number of cofactors. It forms dimeric complexes.</text>
</comment>
<evidence type="ECO:0000256" key="9">
    <source>
        <dbReference type="ARBA" id="ARBA00023078"/>
    </source>
</evidence>
<evidence type="ECO:0000256" key="7">
    <source>
        <dbReference type="ARBA" id="ARBA00022982"/>
    </source>
</evidence>
<keyword evidence="10 12" id="KW-0472">Membrane</keyword>
<feature type="binding site" description="covalent" evidence="12">
    <location>
        <position position="66"/>
    </location>
    <ligand>
        <name>heme c</name>
        <dbReference type="ChEBI" id="CHEBI:61717"/>
    </ligand>
</feature>
<feature type="domain" description="Cytochrome c" evidence="13">
    <location>
        <begin position="50"/>
        <end position="149"/>
    </location>
</feature>
<proteinExistence type="inferred from homology"/>
<feature type="signal peptide" evidence="12">
    <location>
        <begin position="1"/>
        <end position="26"/>
    </location>
</feature>
<evidence type="ECO:0000256" key="1">
    <source>
        <dbReference type="ARBA" id="ARBA00004170"/>
    </source>
</evidence>
<dbReference type="SUPFAM" id="SSF46626">
    <property type="entry name" value="Cytochrome c"/>
    <property type="match status" value="1"/>
</dbReference>
<dbReference type="PIRSF" id="PIRSF005890">
    <property type="entry name" value="Phot_II_cyt_c550"/>
    <property type="match status" value="1"/>
</dbReference>
<dbReference type="GO" id="GO:0031676">
    <property type="term" value="C:plasma membrane-derived thylakoid membrane"/>
    <property type="evidence" value="ECO:0007669"/>
    <property type="project" value="UniProtKB-SubCell"/>
</dbReference>
<comment type="cofactor">
    <cofactor evidence="12">
        <name>heme c</name>
        <dbReference type="ChEBI" id="CHEBI:61717"/>
    </cofactor>
    <text evidence="12">Binds 1 heme c group covalently per subunit.</text>
</comment>
<evidence type="ECO:0000256" key="8">
    <source>
        <dbReference type="ARBA" id="ARBA00023004"/>
    </source>
</evidence>
<dbReference type="Proteomes" id="UP001268256">
    <property type="component" value="Unassembled WGS sequence"/>
</dbReference>
<dbReference type="AlphaFoldDB" id="A0AAE4JVR0"/>
<dbReference type="InterPro" id="IPR009056">
    <property type="entry name" value="Cyt_c-like_dom"/>
</dbReference>
<evidence type="ECO:0000256" key="10">
    <source>
        <dbReference type="ARBA" id="ARBA00023136"/>
    </source>
</evidence>
<dbReference type="NCBIfam" id="TIGR03045">
    <property type="entry name" value="PS_II_C550"/>
    <property type="match status" value="1"/>
</dbReference>
<feature type="binding site" description="covalent" evidence="12">
    <location>
        <position position="63"/>
    </location>
    <ligand>
        <name>heme c</name>
        <dbReference type="ChEBI" id="CHEBI:61717"/>
    </ligand>
</feature>
<evidence type="ECO:0000313" key="15">
    <source>
        <dbReference type="Proteomes" id="UP001268256"/>
    </source>
</evidence>
<evidence type="ECO:0000259" key="13">
    <source>
        <dbReference type="PROSITE" id="PS51007"/>
    </source>
</evidence>
<evidence type="ECO:0000256" key="5">
    <source>
        <dbReference type="ARBA" id="ARBA00022617"/>
    </source>
</evidence>
<keyword evidence="8 12" id="KW-0408">Iron</keyword>
<comment type="subcellular location">
    <subcellularLocation>
        <location evidence="12">Cellular thylakoid membrane</location>
        <topology evidence="12">Peripheral membrane protein</topology>
        <orientation evidence="12">Lumenal side</orientation>
    </subcellularLocation>
    <subcellularLocation>
        <location evidence="1">Membrane</location>
        <topology evidence="1">Peripheral membrane protein</topology>
    </subcellularLocation>
    <text evidence="12">Associated with photosystem II at the lumenal side of the thylakoid membrane.</text>
</comment>
<name>A0AAE4JVR0_9CYAN</name>
<sequence precursor="true">MLRRCFWLAAALILCTWQVLTGTALAAELTADVLTVPFDSQGKSITLTKQQYEEGQRLFNYACATCHVGGVTKTNPSLDLATETLALATPPRDSITGLVDYMKDPTTYDGEESIAEVHPSLKSADIFPKMRNLTDKDLADIAGHILVAPKILGEKWGGGKVYY</sequence>
<protein>
    <recommendedName>
        <fullName evidence="12">Photosystem II extrinsic protein V</fullName>
        <shortName evidence="12">PsbV</shortName>
    </recommendedName>
    <alternativeName>
        <fullName evidence="12">Cytochrome c-550</fullName>
    </alternativeName>
    <alternativeName>
        <fullName evidence="12">Cytochrome c550</fullName>
    </alternativeName>
    <alternativeName>
        <fullName evidence="12">Low-potential cytochrome c</fullName>
    </alternativeName>
</protein>
<accession>A0AAE4JVR0</accession>
<feature type="chain" id="PRO_5041754986" description="Photosystem II extrinsic protein V" evidence="12">
    <location>
        <begin position="27"/>
        <end position="163"/>
    </location>
</feature>
<keyword evidence="6 12" id="KW-0479">Metal-binding</keyword>
<keyword evidence="3 12" id="KW-0813">Transport</keyword>
<dbReference type="RefSeq" id="WP_322877598.1">
    <property type="nucleotide sequence ID" value="NZ_JAVMIP010000003.1"/>
</dbReference>
<comment type="similarity">
    <text evidence="2 12">Belongs to the cytochrome c family. PsbV subfamily.</text>
</comment>
<dbReference type="GO" id="GO:0009055">
    <property type="term" value="F:electron transfer activity"/>
    <property type="evidence" value="ECO:0007669"/>
    <property type="project" value="InterPro"/>
</dbReference>
<dbReference type="Pfam" id="PF14495">
    <property type="entry name" value="Cytochrom_C550"/>
    <property type="match status" value="1"/>
</dbReference>